<organism evidence="2 3">
    <name type="scientific">Kalanchoe fedtschenkoi</name>
    <name type="common">Lavender scallops</name>
    <name type="synonym">South American air plant</name>
    <dbReference type="NCBI Taxonomy" id="63787"/>
    <lineage>
        <taxon>Eukaryota</taxon>
        <taxon>Viridiplantae</taxon>
        <taxon>Streptophyta</taxon>
        <taxon>Embryophyta</taxon>
        <taxon>Tracheophyta</taxon>
        <taxon>Spermatophyta</taxon>
        <taxon>Magnoliopsida</taxon>
        <taxon>eudicotyledons</taxon>
        <taxon>Gunneridae</taxon>
        <taxon>Pentapetalae</taxon>
        <taxon>Saxifragales</taxon>
        <taxon>Crassulaceae</taxon>
        <taxon>Kalanchoe</taxon>
    </lineage>
</organism>
<accession>A0A7N0UR16</accession>
<dbReference type="Gramene" id="Kaladp0079s0026.1.v1.1">
    <property type="protein sequence ID" value="Kaladp0079s0026.1.v1.1.CDS.1"/>
    <property type="gene ID" value="Kaladp0079s0026.v1.1"/>
</dbReference>
<dbReference type="Proteomes" id="UP000594263">
    <property type="component" value="Unplaced"/>
</dbReference>
<keyword evidence="3" id="KW-1185">Reference proteome</keyword>
<keyword evidence="1" id="KW-1133">Transmembrane helix</keyword>
<keyword evidence="1" id="KW-0812">Transmembrane</keyword>
<evidence type="ECO:0000313" key="3">
    <source>
        <dbReference type="Proteomes" id="UP000594263"/>
    </source>
</evidence>
<evidence type="ECO:0000256" key="1">
    <source>
        <dbReference type="SAM" id="Phobius"/>
    </source>
</evidence>
<protein>
    <submittedName>
        <fullName evidence="2">Uncharacterized protein</fullName>
    </submittedName>
</protein>
<keyword evidence="1" id="KW-0472">Membrane</keyword>
<reference evidence="2" key="1">
    <citation type="submission" date="2021-01" db="UniProtKB">
        <authorList>
            <consortium name="EnsemblPlants"/>
        </authorList>
    </citation>
    <scope>IDENTIFICATION</scope>
</reference>
<evidence type="ECO:0000313" key="2">
    <source>
        <dbReference type="EnsemblPlants" id="Kaladp0079s0026.1.v1.1.CDS.1"/>
    </source>
</evidence>
<sequence>MEDGENAAVVNNPIGDVQSHWWWALASASQLTWAISASRRVCSYRLVPYKALGVATLFVSAGASAAVSTLHACGIRTVRHISFSP</sequence>
<proteinExistence type="predicted"/>
<name>A0A7N0UR16_KALFE</name>
<dbReference type="AlphaFoldDB" id="A0A7N0UR16"/>
<feature type="transmembrane region" description="Helical" evidence="1">
    <location>
        <begin position="49"/>
        <end position="70"/>
    </location>
</feature>
<dbReference type="PANTHER" id="PTHR37744">
    <property type="entry name" value="STAR LIPID TRANSFER-LIKE PROTEIN"/>
    <property type="match status" value="1"/>
</dbReference>
<dbReference type="EnsemblPlants" id="Kaladp0079s0026.1.v1.1">
    <property type="protein sequence ID" value="Kaladp0079s0026.1.v1.1.CDS.1"/>
    <property type="gene ID" value="Kaladp0079s0026.v1.1"/>
</dbReference>
<dbReference type="PANTHER" id="PTHR37744:SF1">
    <property type="entry name" value="STAR LIPID TRANSFER-LIKE PROTEIN"/>
    <property type="match status" value="1"/>
</dbReference>